<organism evidence="2 3">
    <name type="scientific">Seminavis robusta</name>
    <dbReference type="NCBI Taxonomy" id="568900"/>
    <lineage>
        <taxon>Eukaryota</taxon>
        <taxon>Sar</taxon>
        <taxon>Stramenopiles</taxon>
        <taxon>Ochrophyta</taxon>
        <taxon>Bacillariophyta</taxon>
        <taxon>Bacillariophyceae</taxon>
        <taxon>Bacillariophycidae</taxon>
        <taxon>Naviculales</taxon>
        <taxon>Naviculaceae</taxon>
        <taxon>Seminavis</taxon>
    </lineage>
</organism>
<gene>
    <name evidence="2" type="ORF">SEMRO_1854_G301860.1</name>
</gene>
<dbReference type="OrthoDB" id="676979at2759"/>
<comment type="caution">
    <text evidence="2">The sequence shown here is derived from an EMBL/GenBank/DDBJ whole genome shotgun (WGS) entry which is preliminary data.</text>
</comment>
<evidence type="ECO:0000313" key="3">
    <source>
        <dbReference type="Proteomes" id="UP001153069"/>
    </source>
</evidence>
<evidence type="ECO:0000256" key="1">
    <source>
        <dbReference type="SAM" id="SignalP"/>
    </source>
</evidence>
<dbReference type="PANTHER" id="PTHR48057">
    <property type="entry name" value="LEUCINE-RICH REPEAT SERINE/THREONINE-PROTEIN KINASE 1"/>
    <property type="match status" value="1"/>
</dbReference>
<dbReference type="SUPFAM" id="SSF52058">
    <property type="entry name" value="L domain-like"/>
    <property type="match status" value="1"/>
</dbReference>
<evidence type="ECO:0000313" key="2">
    <source>
        <dbReference type="EMBL" id="CAB9526604.1"/>
    </source>
</evidence>
<reference evidence="2" key="1">
    <citation type="submission" date="2020-06" db="EMBL/GenBank/DDBJ databases">
        <authorList>
            <consortium name="Plant Systems Biology data submission"/>
        </authorList>
    </citation>
    <scope>NUCLEOTIDE SEQUENCE</scope>
    <source>
        <strain evidence="2">D6</strain>
    </source>
</reference>
<feature type="chain" id="PRO_5040176604" evidence="1">
    <location>
        <begin position="29"/>
        <end position="241"/>
    </location>
</feature>
<dbReference type="Gene3D" id="3.80.10.10">
    <property type="entry name" value="Ribonuclease Inhibitor"/>
    <property type="match status" value="1"/>
</dbReference>
<feature type="signal peptide" evidence="1">
    <location>
        <begin position="1"/>
        <end position="28"/>
    </location>
</feature>
<dbReference type="InterPro" id="IPR032675">
    <property type="entry name" value="LRR_dom_sf"/>
</dbReference>
<proteinExistence type="predicted"/>
<dbReference type="EMBL" id="CAICTM010001852">
    <property type="protein sequence ID" value="CAB9526604.1"/>
    <property type="molecule type" value="Genomic_DNA"/>
</dbReference>
<protein>
    <submittedName>
        <fullName evidence="2">STYKc</fullName>
    </submittedName>
</protein>
<keyword evidence="1" id="KW-0732">Signal</keyword>
<dbReference type="Proteomes" id="UP001153069">
    <property type="component" value="Unassembled WGS sequence"/>
</dbReference>
<dbReference type="InterPro" id="IPR052595">
    <property type="entry name" value="LRRC69/RLP"/>
</dbReference>
<name>A0A9N8EX08_9STRA</name>
<sequence length="241" mass="26221">MSLSFSSTRNGSFLLLVVLLVIPSPAAGMWPPQIGWFCPGLVEPLLCVGNRADYWIESTCLAENTTSMQVLADFYFLTGNTYKTGALFDLGWLDDCDYCNWAGVTCNGLGEVTGLDVGGMDPPLVNKIPTELAFLQNSLKTLILSANEFEGKVPTELGLLYNLERMELHYNDLKGSMPEEVCLIGGFNGGGSKVYVSADCGRPDREFKCQMWTCCDACYLDSMRGMDPVEAAMLAQGGISP</sequence>
<dbReference type="AlphaFoldDB" id="A0A9N8EX08"/>
<accession>A0A9N8EX08</accession>
<keyword evidence="3" id="KW-1185">Reference proteome</keyword>